<dbReference type="InterPro" id="IPR010979">
    <property type="entry name" value="Ribosomal_uS13-like_H2TH"/>
</dbReference>
<evidence type="ECO:0000256" key="11">
    <source>
        <dbReference type="ARBA" id="ARBA00023239"/>
    </source>
</evidence>
<keyword evidence="6 15" id="KW-0863">Zinc-finger</keyword>
<dbReference type="PROSITE" id="PS51068">
    <property type="entry name" value="FPG_CAT"/>
    <property type="match status" value="1"/>
</dbReference>
<dbReference type="CDD" id="cd08966">
    <property type="entry name" value="EcFpg-like_N"/>
    <property type="match status" value="1"/>
</dbReference>
<evidence type="ECO:0000256" key="3">
    <source>
        <dbReference type="ARBA" id="ARBA00011245"/>
    </source>
</evidence>
<gene>
    <name evidence="15" type="primary">mutM</name>
    <name evidence="15" type="synonym">fpg</name>
    <name evidence="18" type="ORF">CJ198_10485</name>
</gene>
<comment type="cofactor">
    <cofactor evidence="15">
        <name>Zn(2+)</name>
        <dbReference type="ChEBI" id="CHEBI:29105"/>
    </cofactor>
    <text evidence="15">Binds 1 zinc ion per subunit.</text>
</comment>
<reference evidence="18 19" key="1">
    <citation type="submission" date="2017-09" db="EMBL/GenBank/DDBJ databases">
        <title>Bacterial strain isolated from the female urinary microbiota.</title>
        <authorList>
            <person name="Thomas-White K."/>
            <person name="Kumar N."/>
            <person name="Forster S."/>
            <person name="Putonti C."/>
            <person name="Lawley T."/>
            <person name="Wolfe A.J."/>
        </authorList>
    </citation>
    <scope>NUCLEOTIDE SEQUENCE [LARGE SCALE GENOMIC DNA]</scope>
    <source>
        <strain evidence="18 19">UMB0680</strain>
    </source>
</reference>
<dbReference type="InterPro" id="IPR010663">
    <property type="entry name" value="Znf_FPG/IleRS"/>
</dbReference>
<dbReference type="PANTHER" id="PTHR22993">
    <property type="entry name" value="FORMAMIDOPYRIMIDINE-DNA GLYCOSYLASE"/>
    <property type="match status" value="1"/>
</dbReference>
<evidence type="ECO:0000256" key="6">
    <source>
        <dbReference type="ARBA" id="ARBA00022771"/>
    </source>
</evidence>
<keyword evidence="19" id="KW-1185">Reference proteome</keyword>
<evidence type="ECO:0000256" key="4">
    <source>
        <dbReference type="ARBA" id="ARBA00022723"/>
    </source>
</evidence>
<dbReference type="HAMAP" id="MF_00103">
    <property type="entry name" value="Fapy_DNA_glycosyl"/>
    <property type="match status" value="1"/>
</dbReference>
<evidence type="ECO:0000256" key="5">
    <source>
        <dbReference type="ARBA" id="ARBA00022763"/>
    </source>
</evidence>
<keyword evidence="5 15" id="KW-0227">DNA damage</keyword>
<dbReference type="FunFam" id="1.10.8.50:FF:000003">
    <property type="entry name" value="Formamidopyrimidine-DNA glycosylase"/>
    <property type="match status" value="1"/>
</dbReference>
<feature type="active site" description="Schiff-base intermediate with DNA" evidence="15">
    <location>
        <position position="2"/>
    </location>
</feature>
<dbReference type="Proteomes" id="UP000235703">
    <property type="component" value="Unassembled WGS sequence"/>
</dbReference>
<proteinExistence type="inferred from homology"/>
<keyword evidence="8 15" id="KW-0862">Zinc</keyword>
<feature type="active site" description="Proton donor; for delta-elimination activity" evidence="15">
    <location>
        <position position="289"/>
    </location>
</feature>
<evidence type="ECO:0000256" key="2">
    <source>
        <dbReference type="ARBA" id="ARBA00009409"/>
    </source>
</evidence>
<dbReference type="Pfam" id="PF01149">
    <property type="entry name" value="Fapy_DNA_glyco"/>
    <property type="match status" value="1"/>
</dbReference>
<dbReference type="Pfam" id="PF06827">
    <property type="entry name" value="zf-FPG_IleRS"/>
    <property type="match status" value="1"/>
</dbReference>
<dbReference type="NCBIfam" id="TIGR00577">
    <property type="entry name" value="fpg"/>
    <property type="match status" value="1"/>
</dbReference>
<evidence type="ECO:0000256" key="12">
    <source>
        <dbReference type="ARBA" id="ARBA00023268"/>
    </source>
</evidence>
<comment type="function">
    <text evidence="15">Involved in base excision repair of DNA damaged by oxidation or by mutagenic agents. Acts as DNA glycosylase that recognizes and removes damaged bases. Has a preference for oxidized purines, such as 7,8-dihydro-8-oxoguanine (8-oxoG). Has AP (apurinic/apyrimidinic) lyase activity and introduces nicks in the DNA strand. Cleaves the DNA backbone by beta-delta elimination to generate a single-strand break at the site of the removed base with both 3'- and 5'-phosphates.</text>
</comment>
<evidence type="ECO:0000256" key="8">
    <source>
        <dbReference type="ARBA" id="ARBA00022833"/>
    </source>
</evidence>
<dbReference type="GO" id="GO:0140078">
    <property type="term" value="F:class I DNA-(apurinic or apyrimidinic site) endonuclease activity"/>
    <property type="evidence" value="ECO:0007669"/>
    <property type="project" value="UniProtKB-EC"/>
</dbReference>
<dbReference type="SUPFAM" id="SSF57716">
    <property type="entry name" value="Glucocorticoid receptor-like (DNA-binding domain)"/>
    <property type="match status" value="1"/>
</dbReference>
<feature type="binding site" evidence="15">
    <location>
        <position position="179"/>
    </location>
    <ligand>
        <name>DNA</name>
        <dbReference type="ChEBI" id="CHEBI:16991"/>
    </ligand>
</feature>
<feature type="binding site" evidence="15">
    <location>
        <position position="129"/>
    </location>
    <ligand>
        <name>DNA</name>
        <dbReference type="ChEBI" id="CHEBI:16991"/>
    </ligand>
</feature>
<dbReference type="SMART" id="SM00898">
    <property type="entry name" value="Fapy_DNA_glyco"/>
    <property type="match status" value="1"/>
</dbReference>
<keyword evidence="9 15" id="KW-0238">DNA-binding</keyword>
<evidence type="ECO:0000256" key="13">
    <source>
        <dbReference type="ARBA" id="ARBA00023295"/>
    </source>
</evidence>
<keyword evidence="11 15" id="KW-0456">Lyase</keyword>
<dbReference type="OrthoDB" id="9800855at2"/>
<dbReference type="Pfam" id="PF06831">
    <property type="entry name" value="H2TH"/>
    <property type="match status" value="1"/>
</dbReference>
<comment type="similarity">
    <text evidence="2 15">Belongs to the FPG family.</text>
</comment>
<evidence type="ECO:0000256" key="7">
    <source>
        <dbReference type="ARBA" id="ARBA00022801"/>
    </source>
</evidence>
<evidence type="ECO:0000256" key="15">
    <source>
        <dbReference type="HAMAP-Rule" id="MF_00103"/>
    </source>
</evidence>
<comment type="catalytic activity">
    <reaction evidence="1 15">
        <text>Hydrolysis of DNA containing ring-opened 7-methylguanine residues, releasing 2,6-diamino-4-hydroxy-5-(N-methyl)formamidopyrimidine.</text>
        <dbReference type="EC" id="3.2.2.23"/>
    </reaction>
</comment>
<dbReference type="InterPro" id="IPR012319">
    <property type="entry name" value="FPG_cat"/>
</dbReference>
<dbReference type="GO" id="GO:0034039">
    <property type="term" value="F:8-oxo-7,8-dihydroguanine DNA N-glycosylase activity"/>
    <property type="evidence" value="ECO:0007669"/>
    <property type="project" value="TreeGrafter"/>
</dbReference>
<keyword evidence="7 15" id="KW-0378">Hydrolase</keyword>
<dbReference type="GeneID" id="86843115"/>
<organism evidence="18 19">
    <name type="scientific">Brevibacterium luteolum</name>
    <dbReference type="NCBI Taxonomy" id="199591"/>
    <lineage>
        <taxon>Bacteria</taxon>
        <taxon>Bacillati</taxon>
        <taxon>Actinomycetota</taxon>
        <taxon>Actinomycetes</taxon>
        <taxon>Micrococcales</taxon>
        <taxon>Brevibacteriaceae</taxon>
        <taxon>Brevibacterium</taxon>
    </lineage>
</organism>
<feature type="domain" description="Formamidopyrimidine-DNA glycosylase catalytic" evidence="17">
    <location>
        <begin position="2"/>
        <end position="132"/>
    </location>
</feature>
<evidence type="ECO:0000259" key="17">
    <source>
        <dbReference type="PROSITE" id="PS51068"/>
    </source>
</evidence>
<dbReference type="GO" id="GO:0003684">
    <property type="term" value="F:damaged DNA binding"/>
    <property type="evidence" value="ECO:0007669"/>
    <property type="project" value="InterPro"/>
</dbReference>
<evidence type="ECO:0000256" key="10">
    <source>
        <dbReference type="ARBA" id="ARBA00023204"/>
    </source>
</evidence>
<dbReference type="EC" id="3.2.2.23" evidence="15"/>
<dbReference type="SMART" id="SM01232">
    <property type="entry name" value="H2TH"/>
    <property type="match status" value="1"/>
</dbReference>
<evidence type="ECO:0000256" key="1">
    <source>
        <dbReference type="ARBA" id="ARBA00001668"/>
    </source>
</evidence>
<sequence>MPELPEVESVRRGLADWLPGARVDAVRLHDPRILGTTSQRTIAPAAAEAFATGITGAGFGVPARRGKFLWVPLAGTGEMPERALSVHLGMSGQFRIHEPGDPVHRHTRADFTCFSPDGREFALRFVDQRIFGHLGIDELTVPGRWRSRLPVPAQMAHIAPDPLEESTDLDAIARVVKTKRSAIKSVLLDQRVLSGIGNIYADEALHRAGVHPLAHAARLRISRVRGVLESAREVMLEALEQGGTSFDALYVNVNGESGYFDRSLGVYGRTGQPCLRCGTLITRLVVGGRGTHICLQCQKPQR</sequence>
<dbReference type="InterPro" id="IPR000214">
    <property type="entry name" value="Znf_DNA_glyclase/AP_lyase"/>
</dbReference>
<dbReference type="GO" id="GO:0006979">
    <property type="term" value="P:response to oxidative stress"/>
    <property type="evidence" value="ECO:0007669"/>
    <property type="project" value="UniProtKB-ARBA"/>
</dbReference>
<accession>A0A2N6PFL8</accession>
<dbReference type="GO" id="GO:0006284">
    <property type="term" value="P:base-excision repair"/>
    <property type="evidence" value="ECO:0007669"/>
    <property type="project" value="InterPro"/>
</dbReference>
<dbReference type="PANTHER" id="PTHR22993:SF9">
    <property type="entry name" value="FORMAMIDOPYRIMIDINE-DNA GLYCOSYLASE"/>
    <property type="match status" value="1"/>
</dbReference>
<dbReference type="PROSITE" id="PS01242">
    <property type="entry name" value="ZF_FPG_1"/>
    <property type="match status" value="1"/>
</dbReference>
<name>A0A2N6PFL8_9MICO</name>
<dbReference type="GO" id="GO:0008270">
    <property type="term" value="F:zinc ion binding"/>
    <property type="evidence" value="ECO:0007669"/>
    <property type="project" value="UniProtKB-UniRule"/>
</dbReference>
<feature type="active site" description="Proton donor; for beta-elimination activity" evidence="15">
    <location>
        <position position="67"/>
    </location>
</feature>
<comment type="catalytic activity">
    <reaction evidence="14 15">
        <text>2'-deoxyribonucleotide-(2'-deoxyribose 5'-phosphate)-2'-deoxyribonucleotide-DNA = a 3'-end 2'-deoxyribonucleotide-(2,3-dehydro-2,3-deoxyribose 5'-phosphate)-DNA + a 5'-end 5'-phospho-2'-deoxyribonucleoside-DNA + H(+)</text>
        <dbReference type="Rhea" id="RHEA:66592"/>
        <dbReference type="Rhea" id="RHEA-COMP:13180"/>
        <dbReference type="Rhea" id="RHEA-COMP:16897"/>
        <dbReference type="Rhea" id="RHEA-COMP:17067"/>
        <dbReference type="ChEBI" id="CHEBI:15378"/>
        <dbReference type="ChEBI" id="CHEBI:136412"/>
        <dbReference type="ChEBI" id="CHEBI:157695"/>
        <dbReference type="ChEBI" id="CHEBI:167181"/>
        <dbReference type="EC" id="4.2.99.18"/>
    </reaction>
</comment>
<dbReference type="RefSeq" id="WP_102162560.1">
    <property type="nucleotide sequence ID" value="NZ_JALXPL010000010.1"/>
</dbReference>
<dbReference type="InterPro" id="IPR020629">
    <property type="entry name" value="FPG_Glyclase"/>
</dbReference>
<evidence type="ECO:0000256" key="14">
    <source>
        <dbReference type="ARBA" id="ARBA00044632"/>
    </source>
</evidence>
<keyword evidence="12 15" id="KW-0511">Multifunctional enzyme</keyword>
<dbReference type="EC" id="4.2.99.18" evidence="15"/>
<dbReference type="SUPFAM" id="SSF46946">
    <property type="entry name" value="S13-like H2TH domain"/>
    <property type="match status" value="1"/>
</dbReference>
<dbReference type="Gene3D" id="3.20.190.10">
    <property type="entry name" value="MutM-like, N-terminal"/>
    <property type="match status" value="1"/>
</dbReference>
<evidence type="ECO:0000256" key="9">
    <source>
        <dbReference type="ARBA" id="ARBA00023125"/>
    </source>
</evidence>
<evidence type="ECO:0000313" key="19">
    <source>
        <dbReference type="Proteomes" id="UP000235703"/>
    </source>
</evidence>
<feature type="binding site" evidence="15">
    <location>
        <position position="106"/>
    </location>
    <ligand>
        <name>DNA</name>
        <dbReference type="ChEBI" id="CHEBI:16991"/>
    </ligand>
</feature>
<keyword evidence="13 15" id="KW-0326">Glycosidase</keyword>
<dbReference type="InterPro" id="IPR015886">
    <property type="entry name" value="H2TH_FPG"/>
</dbReference>
<feature type="domain" description="FPG-type" evidence="16">
    <location>
        <begin position="265"/>
        <end position="299"/>
    </location>
</feature>
<dbReference type="EMBL" id="PNFZ01000006">
    <property type="protein sequence ID" value="PMB97477.1"/>
    <property type="molecule type" value="Genomic_DNA"/>
</dbReference>
<dbReference type="NCBIfam" id="NF002211">
    <property type="entry name" value="PRK01103.1"/>
    <property type="match status" value="1"/>
</dbReference>
<dbReference type="SUPFAM" id="SSF81624">
    <property type="entry name" value="N-terminal domain of MutM-like DNA repair proteins"/>
    <property type="match status" value="1"/>
</dbReference>
<evidence type="ECO:0000259" key="16">
    <source>
        <dbReference type="PROSITE" id="PS51066"/>
    </source>
</evidence>
<dbReference type="Gene3D" id="1.10.8.50">
    <property type="match status" value="1"/>
</dbReference>
<evidence type="ECO:0000313" key="18">
    <source>
        <dbReference type="EMBL" id="PMB97477.1"/>
    </source>
</evidence>
<dbReference type="AlphaFoldDB" id="A0A2N6PFL8"/>
<protein>
    <recommendedName>
        <fullName evidence="15">Formamidopyrimidine-DNA glycosylase</fullName>
        <shortName evidence="15">Fapy-DNA glycosylase</shortName>
        <ecNumber evidence="15">3.2.2.23</ecNumber>
    </recommendedName>
    <alternativeName>
        <fullName evidence="15">DNA-(apurinic or apyrimidinic site) lyase MutM</fullName>
        <shortName evidence="15">AP lyase MutM</shortName>
        <ecNumber evidence="15">4.2.99.18</ecNumber>
    </alternativeName>
</protein>
<comment type="caution">
    <text evidence="18">The sequence shown here is derived from an EMBL/GenBank/DDBJ whole genome shotgun (WGS) entry which is preliminary data.</text>
</comment>
<keyword evidence="10 15" id="KW-0234">DNA repair</keyword>
<dbReference type="InterPro" id="IPR015887">
    <property type="entry name" value="DNA_glyclase_Znf_dom_DNA_BS"/>
</dbReference>
<dbReference type="GO" id="GO:0003690">
    <property type="term" value="F:double-stranded DNA binding"/>
    <property type="evidence" value="ECO:0007669"/>
    <property type="project" value="UniProtKB-ARBA"/>
</dbReference>
<dbReference type="InterPro" id="IPR035937">
    <property type="entry name" value="FPG_N"/>
</dbReference>
<keyword evidence="4 15" id="KW-0479">Metal-binding</keyword>
<feature type="active site" description="Proton donor" evidence="15">
    <location>
        <position position="3"/>
    </location>
</feature>
<dbReference type="PROSITE" id="PS51066">
    <property type="entry name" value="ZF_FPG_2"/>
    <property type="match status" value="1"/>
</dbReference>
<comment type="subunit">
    <text evidence="3 15">Monomer.</text>
</comment>